<comment type="caution">
    <text evidence="1">The sequence shown here is derived from an EMBL/GenBank/DDBJ whole genome shotgun (WGS) entry which is preliminary data.</text>
</comment>
<accession>A0A9Q3I1N1</accession>
<evidence type="ECO:0000313" key="2">
    <source>
        <dbReference type="Proteomes" id="UP000765509"/>
    </source>
</evidence>
<organism evidence="1 2">
    <name type="scientific">Austropuccinia psidii MF-1</name>
    <dbReference type="NCBI Taxonomy" id="1389203"/>
    <lineage>
        <taxon>Eukaryota</taxon>
        <taxon>Fungi</taxon>
        <taxon>Dikarya</taxon>
        <taxon>Basidiomycota</taxon>
        <taxon>Pucciniomycotina</taxon>
        <taxon>Pucciniomycetes</taxon>
        <taxon>Pucciniales</taxon>
        <taxon>Sphaerophragmiaceae</taxon>
        <taxon>Austropuccinia</taxon>
    </lineage>
</organism>
<name>A0A9Q3I1N1_9BASI</name>
<proteinExistence type="predicted"/>
<evidence type="ECO:0000313" key="1">
    <source>
        <dbReference type="EMBL" id="MBW0526181.1"/>
    </source>
</evidence>
<sequence length="194" mass="21637">MMRQTPIDFLKHYVNVPNFTTQNTKLTHNYIQRKLTGPNEDPTTGMIQRELPLSTKSHPSPISKVLGKEDLLKCHQTKCKTILTLQNPPWAQPISPIKNISLTKEQAKEVLPIQFKNQLKNGTLVFFSDGSLLPQQGGGVASALELTQDHITTHSHPKAVALFSENQAALTSAVLPKRNSEAQHLQLKLYTSLQ</sequence>
<reference evidence="1" key="1">
    <citation type="submission" date="2021-03" db="EMBL/GenBank/DDBJ databases">
        <title>Draft genome sequence of rust myrtle Austropuccinia psidii MF-1, a brazilian biotype.</title>
        <authorList>
            <person name="Quecine M.C."/>
            <person name="Pachon D.M.R."/>
            <person name="Bonatelli M.L."/>
            <person name="Correr F.H."/>
            <person name="Franceschini L.M."/>
            <person name="Leite T.F."/>
            <person name="Margarido G.R.A."/>
            <person name="Almeida C.A."/>
            <person name="Ferrarezi J.A."/>
            <person name="Labate C.A."/>
        </authorList>
    </citation>
    <scope>NUCLEOTIDE SEQUENCE</scope>
    <source>
        <strain evidence="1">MF-1</strain>
    </source>
</reference>
<keyword evidence="2" id="KW-1185">Reference proteome</keyword>
<dbReference type="OrthoDB" id="3265515at2759"/>
<dbReference type="AlphaFoldDB" id="A0A9Q3I1N1"/>
<protein>
    <submittedName>
        <fullName evidence="1">Uncharacterized protein</fullName>
    </submittedName>
</protein>
<dbReference type="EMBL" id="AVOT02032428">
    <property type="protein sequence ID" value="MBW0526181.1"/>
    <property type="molecule type" value="Genomic_DNA"/>
</dbReference>
<dbReference type="Proteomes" id="UP000765509">
    <property type="component" value="Unassembled WGS sequence"/>
</dbReference>
<gene>
    <name evidence="1" type="ORF">O181_065896</name>
</gene>